<dbReference type="SUPFAM" id="SSF53474">
    <property type="entry name" value="alpha/beta-Hydrolases"/>
    <property type="match status" value="1"/>
</dbReference>
<feature type="compositionally biased region" description="Low complexity" evidence="4">
    <location>
        <begin position="219"/>
        <end position="228"/>
    </location>
</feature>
<evidence type="ECO:0000256" key="1">
    <source>
        <dbReference type="ARBA" id="ARBA00005964"/>
    </source>
</evidence>
<sequence>MSLPGYSEAIAHEESEDCLTVNIVRPATVVDTLPVLVYIHGGGMQEGNIGAFGGDPRRVTIQGESAGALSVGYQLLAFGGRDEGLFLSAIAQSGGPLSSASLMPDQEQEAVFAEVVAAVGCATLECLRGVPAETLKPVFQTRFFFPVVDGRIVREKPRRWLCDKAGFVRVPLLTGTNTNEGTGYLLAGFAYRELARRSAQADCYVWAGQVSPAHHRRSSSSCLSGEVSCSDKKRPPYSPSNRTRPSVRSCLAVSGRLSLYGSQTVRCSVLGTTPPPCILYTATGSMRCRMGSMRVFSGQRISQTWPLSFATRWASAITFPPLDSPDEQTQSDYLRLSTLMCRMWVSFIAGPGTDGDWPQYTQSTPWNVVFGLQGVEREWDVWREEAIEKIIDAFHEYRF</sequence>
<dbReference type="InterPro" id="IPR050309">
    <property type="entry name" value="Type-B_Carboxylest/Lipase"/>
</dbReference>
<organism evidence="6 7">
    <name type="scientific">Penicilliopsis zonata CBS 506.65</name>
    <dbReference type="NCBI Taxonomy" id="1073090"/>
    <lineage>
        <taxon>Eukaryota</taxon>
        <taxon>Fungi</taxon>
        <taxon>Dikarya</taxon>
        <taxon>Ascomycota</taxon>
        <taxon>Pezizomycotina</taxon>
        <taxon>Eurotiomycetes</taxon>
        <taxon>Eurotiomycetidae</taxon>
        <taxon>Eurotiales</taxon>
        <taxon>Aspergillaceae</taxon>
        <taxon>Penicilliopsis</taxon>
    </lineage>
</organism>
<dbReference type="GeneID" id="34611701"/>
<dbReference type="OrthoDB" id="408631at2759"/>
<dbReference type="AlphaFoldDB" id="A0A1L9S6H1"/>
<dbReference type="PROSITE" id="PS00941">
    <property type="entry name" value="CARBOXYLESTERASE_B_2"/>
    <property type="match status" value="1"/>
</dbReference>
<protein>
    <recommendedName>
        <fullName evidence="3">Carboxylic ester hydrolase</fullName>
        <ecNumber evidence="3">3.1.1.-</ecNumber>
    </recommendedName>
</protein>
<evidence type="ECO:0000259" key="5">
    <source>
        <dbReference type="Pfam" id="PF00135"/>
    </source>
</evidence>
<dbReference type="InterPro" id="IPR002018">
    <property type="entry name" value="CarbesteraseB"/>
</dbReference>
<dbReference type="VEuPathDB" id="FungiDB:ASPZODRAFT_147155"/>
<evidence type="ECO:0000313" key="6">
    <source>
        <dbReference type="EMBL" id="OJJ42759.1"/>
    </source>
</evidence>
<dbReference type="Gene3D" id="3.40.50.1820">
    <property type="entry name" value="alpha/beta hydrolase"/>
    <property type="match status" value="2"/>
</dbReference>
<feature type="region of interest" description="Disordered" evidence="4">
    <location>
        <begin position="215"/>
        <end position="244"/>
    </location>
</feature>
<dbReference type="PROSITE" id="PS00122">
    <property type="entry name" value="CARBOXYLESTERASE_B_1"/>
    <property type="match status" value="1"/>
</dbReference>
<dbReference type="InterPro" id="IPR029058">
    <property type="entry name" value="AB_hydrolase_fold"/>
</dbReference>
<dbReference type="GO" id="GO:0016787">
    <property type="term" value="F:hydrolase activity"/>
    <property type="evidence" value="ECO:0007669"/>
    <property type="project" value="UniProtKB-KW"/>
</dbReference>
<name>A0A1L9S6H1_9EURO</name>
<evidence type="ECO:0000313" key="7">
    <source>
        <dbReference type="Proteomes" id="UP000184188"/>
    </source>
</evidence>
<comment type="similarity">
    <text evidence="1 3">Belongs to the type-B carboxylesterase/lipase family.</text>
</comment>
<evidence type="ECO:0000256" key="3">
    <source>
        <dbReference type="RuleBase" id="RU361235"/>
    </source>
</evidence>
<evidence type="ECO:0000256" key="2">
    <source>
        <dbReference type="ARBA" id="ARBA00022801"/>
    </source>
</evidence>
<feature type="domain" description="Carboxylesterase type B" evidence="5">
    <location>
        <begin position="48"/>
        <end position="187"/>
    </location>
</feature>
<evidence type="ECO:0000256" key="4">
    <source>
        <dbReference type="SAM" id="MobiDB-lite"/>
    </source>
</evidence>
<dbReference type="Proteomes" id="UP000184188">
    <property type="component" value="Unassembled WGS sequence"/>
</dbReference>
<dbReference type="STRING" id="1073090.A0A1L9S6H1"/>
<keyword evidence="2 3" id="KW-0378">Hydrolase</keyword>
<reference evidence="7" key="1">
    <citation type="journal article" date="2017" name="Genome Biol.">
        <title>Comparative genomics reveals high biological diversity and specific adaptations in the industrially and medically important fungal genus Aspergillus.</title>
        <authorList>
            <person name="de Vries R.P."/>
            <person name="Riley R."/>
            <person name="Wiebenga A."/>
            <person name="Aguilar-Osorio G."/>
            <person name="Amillis S."/>
            <person name="Uchima C.A."/>
            <person name="Anderluh G."/>
            <person name="Asadollahi M."/>
            <person name="Askin M."/>
            <person name="Barry K."/>
            <person name="Battaglia E."/>
            <person name="Bayram O."/>
            <person name="Benocci T."/>
            <person name="Braus-Stromeyer S.A."/>
            <person name="Caldana C."/>
            <person name="Canovas D."/>
            <person name="Cerqueira G.C."/>
            <person name="Chen F."/>
            <person name="Chen W."/>
            <person name="Choi C."/>
            <person name="Clum A."/>
            <person name="Dos Santos R.A."/>
            <person name="Damasio A.R."/>
            <person name="Diallinas G."/>
            <person name="Emri T."/>
            <person name="Fekete E."/>
            <person name="Flipphi M."/>
            <person name="Freyberg S."/>
            <person name="Gallo A."/>
            <person name="Gournas C."/>
            <person name="Habgood R."/>
            <person name="Hainaut M."/>
            <person name="Harispe M.L."/>
            <person name="Henrissat B."/>
            <person name="Hilden K.S."/>
            <person name="Hope R."/>
            <person name="Hossain A."/>
            <person name="Karabika E."/>
            <person name="Karaffa L."/>
            <person name="Karanyi Z."/>
            <person name="Krasevec N."/>
            <person name="Kuo A."/>
            <person name="Kusch H."/>
            <person name="LaButti K."/>
            <person name="Lagendijk E.L."/>
            <person name="Lapidus A."/>
            <person name="Levasseur A."/>
            <person name="Lindquist E."/>
            <person name="Lipzen A."/>
            <person name="Logrieco A.F."/>
            <person name="MacCabe A."/>
            <person name="Maekelae M.R."/>
            <person name="Malavazi I."/>
            <person name="Melin P."/>
            <person name="Meyer V."/>
            <person name="Mielnichuk N."/>
            <person name="Miskei M."/>
            <person name="Molnar A.P."/>
            <person name="Mule G."/>
            <person name="Ngan C.Y."/>
            <person name="Orejas M."/>
            <person name="Orosz E."/>
            <person name="Ouedraogo J.P."/>
            <person name="Overkamp K.M."/>
            <person name="Park H.-S."/>
            <person name="Perrone G."/>
            <person name="Piumi F."/>
            <person name="Punt P.J."/>
            <person name="Ram A.F."/>
            <person name="Ramon A."/>
            <person name="Rauscher S."/>
            <person name="Record E."/>
            <person name="Riano-Pachon D.M."/>
            <person name="Robert V."/>
            <person name="Roehrig J."/>
            <person name="Ruller R."/>
            <person name="Salamov A."/>
            <person name="Salih N.S."/>
            <person name="Samson R.A."/>
            <person name="Sandor E."/>
            <person name="Sanguinetti M."/>
            <person name="Schuetze T."/>
            <person name="Sepcic K."/>
            <person name="Shelest E."/>
            <person name="Sherlock G."/>
            <person name="Sophianopoulou V."/>
            <person name="Squina F.M."/>
            <person name="Sun H."/>
            <person name="Susca A."/>
            <person name="Todd R.B."/>
            <person name="Tsang A."/>
            <person name="Unkles S.E."/>
            <person name="van de Wiele N."/>
            <person name="van Rossen-Uffink D."/>
            <person name="Oliveira J.V."/>
            <person name="Vesth T.C."/>
            <person name="Visser J."/>
            <person name="Yu J.-H."/>
            <person name="Zhou M."/>
            <person name="Andersen M.R."/>
            <person name="Archer D.B."/>
            <person name="Baker S.E."/>
            <person name="Benoit I."/>
            <person name="Brakhage A.A."/>
            <person name="Braus G.H."/>
            <person name="Fischer R."/>
            <person name="Frisvad J.C."/>
            <person name="Goldman G.H."/>
            <person name="Houbraken J."/>
            <person name="Oakley B."/>
            <person name="Pocsi I."/>
            <person name="Scazzocchio C."/>
            <person name="Seiboth B."/>
            <person name="vanKuyk P.A."/>
            <person name="Wortman J."/>
            <person name="Dyer P.S."/>
            <person name="Grigoriev I.V."/>
        </authorList>
    </citation>
    <scope>NUCLEOTIDE SEQUENCE [LARGE SCALE GENOMIC DNA]</scope>
    <source>
        <strain evidence="7">CBS 506.65</strain>
    </source>
</reference>
<dbReference type="PANTHER" id="PTHR11559">
    <property type="entry name" value="CARBOXYLESTERASE"/>
    <property type="match status" value="1"/>
</dbReference>
<proteinExistence type="inferred from homology"/>
<feature type="domain" description="Carboxylesterase type B" evidence="5">
    <location>
        <begin position="11"/>
        <end position="47"/>
    </location>
</feature>
<dbReference type="InterPro" id="IPR019826">
    <property type="entry name" value="Carboxylesterase_B_AS"/>
</dbReference>
<dbReference type="EC" id="3.1.1.-" evidence="3"/>
<keyword evidence="7" id="KW-1185">Reference proteome</keyword>
<dbReference type="Pfam" id="PF00135">
    <property type="entry name" value="COesterase"/>
    <property type="match status" value="2"/>
</dbReference>
<dbReference type="InterPro" id="IPR019819">
    <property type="entry name" value="Carboxylesterase_B_CS"/>
</dbReference>
<accession>A0A1L9S6H1</accession>
<dbReference type="RefSeq" id="XP_022577269.1">
    <property type="nucleotide sequence ID" value="XM_022725236.1"/>
</dbReference>
<dbReference type="EMBL" id="KV878357">
    <property type="protein sequence ID" value="OJJ42759.1"/>
    <property type="molecule type" value="Genomic_DNA"/>
</dbReference>
<gene>
    <name evidence="6" type="ORF">ASPZODRAFT_147155</name>
</gene>